<comment type="caution">
    <text evidence="2">The sequence shown here is derived from an EMBL/GenBank/DDBJ whole genome shotgun (WGS) entry which is preliminary data.</text>
</comment>
<keyword evidence="2" id="KW-0067">ATP-binding</keyword>
<feature type="region of interest" description="Disordered" evidence="1">
    <location>
        <begin position="1"/>
        <end position="25"/>
    </location>
</feature>
<proteinExistence type="predicted"/>
<organism evidence="2 3">
    <name type="scientific">Phytohabitans kaempferiae</name>
    <dbReference type="NCBI Taxonomy" id="1620943"/>
    <lineage>
        <taxon>Bacteria</taxon>
        <taxon>Bacillati</taxon>
        <taxon>Actinomycetota</taxon>
        <taxon>Actinomycetes</taxon>
        <taxon>Micromonosporales</taxon>
        <taxon>Micromonosporaceae</taxon>
    </lineage>
</organism>
<feature type="compositionally biased region" description="Polar residues" evidence="1">
    <location>
        <begin position="1"/>
        <end position="10"/>
    </location>
</feature>
<evidence type="ECO:0000313" key="3">
    <source>
        <dbReference type="Proteomes" id="UP001589867"/>
    </source>
</evidence>
<keyword evidence="3" id="KW-1185">Reference proteome</keyword>
<sequence>MDTSNSSPDNTKARPGGGQTPTPETPVIGTLTYLISPGYVQSWSPVRAMCELIANALDEDPSAHVAWADGVLTIADEGPGIPEEGLILGESFKTDEQIGQFGEGKKIGCLVLARTPQVGAIRFETVGYGFTPTVERERLLGGQLPSRSEAGAEILVYHVHRNERREGTVITIECPKDLADEAIGRFRTLTEPGYTPPWTTGVCVLDREPGRVWIGGVLVSTVPGFLASYDLPLTDKGLQNRDRTVIEAGALREAVRAILATSEDQAVIDRFATHVLAGGKLREQEQFFTSVYQPRARAAWRTWARAHLSDKTYYTSPGNEEAALDLQDMQYTQITAAGLAQHQQRAFMDLLGVHVARVKQQRHYTTRNKTTWVPDRDLTAQQRAVLNNAVELVRRAVGPFALDRVRAYSDSEESPCAQGFYDPRTGDVAVHIDLLDSRKALLATLVHEAAHRVGHRGGGPWPPIPDYGDRTRGFENLLSEFVAVLLDHAAGTGKLPDLADAPDDTPGQPVRGSGADDPAVPAIRRDLARLLADQLPHALAAKQFTDVKDLVFSTAVPPGYWRTLTRPRPAGYRQSRSSRGRAWDYDRVALLAEAIGIHPPVVWLAYNLCEGPILGGQQRPGPWRKRMRDATARACADLDALGGAYAAQVPALRNLANGTTPARFGDDTWHAPAHTLIALERQRLNLDAQTPA</sequence>
<evidence type="ECO:0000313" key="2">
    <source>
        <dbReference type="EMBL" id="MFC0531336.1"/>
    </source>
</evidence>
<name>A0ABV6M9D9_9ACTN</name>
<dbReference type="Proteomes" id="UP001589867">
    <property type="component" value="Unassembled WGS sequence"/>
</dbReference>
<protein>
    <submittedName>
        <fullName evidence="2">ATP-binding protein</fullName>
    </submittedName>
</protein>
<dbReference type="InterPro" id="IPR036890">
    <property type="entry name" value="HATPase_C_sf"/>
</dbReference>
<dbReference type="SUPFAM" id="SSF55874">
    <property type="entry name" value="ATPase domain of HSP90 chaperone/DNA topoisomerase II/histidine kinase"/>
    <property type="match status" value="1"/>
</dbReference>
<dbReference type="EMBL" id="JBHLUH010000059">
    <property type="protein sequence ID" value="MFC0531336.1"/>
    <property type="molecule type" value="Genomic_DNA"/>
</dbReference>
<feature type="region of interest" description="Disordered" evidence="1">
    <location>
        <begin position="494"/>
        <end position="518"/>
    </location>
</feature>
<dbReference type="RefSeq" id="WP_377255588.1">
    <property type="nucleotide sequence ID" value="NZ_JBHLUH010000059.1"/>
</dbReference>
<accession>A0ABV6M9D9</accession>
<evidence type="ECO:0000256" key="1">
    <source>
        <dbReference type="SAM" id="MobiDB-lite"/>
    </source>
</evidence>
<gene>
    <name evidence="2" type="ORF">ACFFIA_27200</name>
</gene>
<dbReference type="GO" id="GO:0005524">
    <property type="term" value="F:ATP binding"/>
    <property type="evidence" value="ECO:0007669"/>
    <property type="project" value="UniProtKB-KW"/>
</dbReference>
<reference evidence="2 3" key="1">
    <citation type="submission" date="2024-09" db="EMBL/GenBank/DDBJ databases">
        <authorList>
            <person name="Sun Q."/>
            <person name="Mori K."/>
        </authorList>
    </citation>
    <scope>NUCLEOTIDE SEQUENCE [LARGE SCALE GENOMIC DNA]</scope>
    <source>
        <strain evidence="2 3">TBRC 3947</strain>
    </source>
</reference>
<keyword evidence="2" id="KW-0547">Nucleotide-binding</keyword>